<dbReference type="PROSITE" id="PS50990">
    <property type="entry name" value="PEPTIDASE_C39"/>
    <property type="match status" value="1"/>
</dbReference>
<gene>
    <name evidence="14" type="ORF">D6200_07485</name>
    <name evidence="15" type="ORF">HER15_06205</name>
</gene>
<dbReference type="Proteomes" id="UP001056837">
    <property type="component" value="Chromosome"/>
</dbReference>
<evidence type="ECO:0000313" key="15">
    <source>
        <dbReference type="EMBL" id="UTD15085.1"/>
    </source>
</evidence>
<dbReference type="InterPro" id="IPR003593">
    <property type="entry name" value="AAA+_ATPase"/>
</dbReference>
<dbReference type="InterPro" id="IPR017871">
    <property type="entry name" value="ABC_transporter-like_CS"/>
</dbReference>
<dbReference type="AlphaFoldDB" id="A0AAE9MP84"/>
<feature type="transmembrane region" description="Helical" evidence="10">
    <location>
        <begin position="173"/>
        <end position="198"/>
    </location>
</feature>
<dbReference type="Gene3D" id="3.90.70.10">
    <property type="entry name" value="Cysteine proteinases"/>
    <property type="match status" value="1"/>
</dbReference>
<evidence type="ECO:0000259" key="13">
    <source>
        <dbReference type="PROSITE" id="PS50990"/>
    </source>
</evidence>
<name>A0AAE9MP84_9FLAO</name>
<dbReference type="PANTHER" id="PTHR43394:SF1">
    <property type="entry name" value="ATP-BINDING CASSETTE SUB-FAMILY B MEMBER 10, MITOCHONDRIAL"/>
    <property type="match status" value="1"/>
</dbReference>
<dbReference type="PROSITE" id="PS50893">
    <property type="entry name" value="ABC_TRANSPORTER_2"/>
    <property type="match status" value="1"/>
</dbReference>
<dbReference type="CDD" id="cd18571">
    <property type="entry name" value="ABC_6TM_peptidase_like"/>
    <property type="match status" value="1"/>
</dbReference>
<proteinExistence type="predicted"/>
<dbReference type="InterPro" id="IPR011527">
    <property type="entry name" value="ABC1_TM_dom"/>
</dbReference>
<dbReference type="Gene3D" id="3.40.50.300">
    <property type="entry name" value="P-loop containing nucleotide triphosphate hydrolases"/>
    <property type="match status" value="1"/>
</dbReference>
<dbReference type="RefSeq" id="WP_073184754.1">
    <property type="nucleotide sequence ID" value="NZ_CANLMG010000011.1"/>
</dbReference>
<evidence type="ECO:0000259" key="11">
    <source>
        <dbReference type="PROSITE" id="PS50893"/>
    </source>
</evidence>
<organism evidence="15 17">
    <name type="scientific">Tenacibaculum mesophilum</name>
    <dbReference type="NCBI Taxonomy" id="104268"/>
    <lineage>
        <taxon>Bacteria</taxon>
        <taxon>Pseudomonadati</taxon>
        <taxon>Bacteroidota</taxon>
        <taxon>Flavobacteriia</taxon>
        <taxon>Flavobacteriales</taxon>
        <taxon>Flavobacteriaceae</taxon>
        <taxon>Tenacibaculum</taxon>
    </lineage>
</organism>
<evidence type="ECO:0000256" key="1">
    <source>
        <dbReference type="ARBA" id="ARBA00004651"/>
    </source>
</evidence>
<dbReference type="PANTHER" id="PTHR43394">
    <property type="entry name" value="ATP-DEPENDENT PERMEASE MDL1, MITOCHONDRIAL"/>
    <property type="match status" value="1"/>
</dbReference>
<dbReference type="EMBL" id="CP050861">
    <property type="protein sequence ID" value="UTD15085.1"/>
    <property type="molecule type" value="Genomic_DNA"/>
</dbReference>
<evidence type="ECO:0000256" key="5">
    <source>
        <dbReference type="ARBA" id="ARBA00022741"/>
    </source>
</evidence>
<dbReference type="GO" id="GO:0005886">
    <property type="term" value="C:plasma membrane"/>
    <property type="evidence" value="ECO:0007669"/>
    <property type="project" value="UniProtKB-SubCell"/>
</dbReference>
<protein>
    <submittedName>
        <fullName evidence="15">Peptidase domain-containing ABC transporter</fullName>
    </submittedName>
</protein>
<evidence type="ECO:0000256" key="10">
    <source>
        <dbReference type="SAM" id="Phobius"/>
    </source>
</evidence>
<dbReference type="PROSITE" id="PS50929">
    <property type="entry name" value="ABC_TM1F"/>
    <property type="match status" value="1"/>
</dbReference>
<dbReference type="EMBL" id="CP032544">
    <property type="protein sequence ID" value="AZJ33931.1"/>
    <property type="molecule type" value="Genomic_DNA"/>
</dbReference>
<keyword evidence="3" id="KW-1003">Cell membrane</keyword>
<dbReference type="GO" id="GO:0008233">
    <property type="term" value="F:peptidase activity"/>
    <property type="evidence" value="ECO:0007669"/>
    <property type="project" value="InterPro"/>
</dbReference>
<sequence length="733" mass="83856">MKLIRQYDKMDCGPSCLGMVASHYGKEISLNYLREKCYITKEGVSLLGIDEASKKLGFETFSATLGLQELKDIDNLNYPCILHWNNNHFVVLKEHKRPHLLARKKKWQIADPAHGFVNLNDEKFSKSWLGENGKGVALFLKPQNKFVNTEFKKPEKISLKYFIDFFKSHKKKLVFVFVLMLLGSLINMVFPFLTQYLIDKGIDKKDVNYIEYILFSQLSLYLGVIVIEIFRNWSLLVVGTKISIKIISEFLLKTLDLPLKFFDSKLIGDFQQRIQDNDRIEYFLTSQSITTFFSMITFSVFFGVLAYYNITILLIYTSLTLLSVLWSHYFLKKRKILDYNRFIENSNNQETIYEILNGVTEMKLNSFEEYKCNQWKTVQDRLFNINLKILRLDQIQSSGFTFINHVKNILVSFYTAILVVNGDMTLGVLLSISYIIGMMNSPVDQLINFIRSLQDAKLSLSRLNEVQNEDPEEKESYSELKLSNNGTNTGVKLSNVSFQYEGPRSPFVLNNIDLYIPDGKVTAIVGASGSGKTTLMKLLLRFYNSIGGHISYNDQNILNISPRSLRKHCGVVMQDGFIFSDTIKRNIATSDEEIDYERLREAAKIANIDEYIDSLAQGYDTKIGASGSGLSGGQKQRILIARAVYKNPHYMFFDEATSALDAENEKKIHDNLFNFFKGRTVVIIAHRLSTVKHADQIVVLKKGKVSEVGSHDELVGKKGDYFSLVKNQLELGS</sequence>
<evidence type="ECO:0000256" key="8">
    <source>
        <dbReference type="ARBA" id="ARBA00022989"/>
    </source>
</evidence>
<dbReference type="PROSITE" id="PS00211">
    <property type="entry name" value="ABC_TRANSPORTER_1"/>
    <property type="match status" value="1"/>
</dbReference>
<feature type="transmembrane region" description="Helical" evidence="10">
    <location>
        <begin position="413"/>
        <end position="436"/>
    </location>
</feature>
<evidence type="ECO:0000313" key="17">
    <source>
        <dbReference type="Proteomes" id="UP001056837"/>
    </source>
</evidence>
<evidence type="ECO:0000256" key="7">
    <source>
        <dbReference type="ARBA" id="ARBA00022840"/>
    </source>
</evidence>
<evidence type="ECO:0000259" key="12">
    <source>
        <dbReference type="PROSITE" id="PS50929"/>
    </source>
</evidence>
<feature type="domain" description="Peptidase C39" evidence="13">
    <location>
        <begin position="6"/>
        <end position="135"/>
    </location>
</feature>
<evidence type="ECO:0000256" key="3">
    <source>
        <dbReference type="ARBA" id="ARBA00022475"/>
    </source>
</evidence>
<dbReference type="Pfam" id="PF03412">
    <property type="entry name" value="Peptidase_C39"/>
    <property type="match status" value="1"/>
</dbReference>
<keyword evidence="6" id="KW-0378">Hydrolase</keyword>
<dbReference type="GO" id="GO:0016887">
    <property type="term" value="F:ATP hydrolysis activity"/>
    <property type="evidence" value="ECO:0007669"/>
    <property type="project" value="InterPro"/>
</dbReference>
<dbReference type="GO" id="GO:0015421">
    <property type="term" value="F:ABC-type oligopeptide transporter activity"/>
    <property type="evidence" value="ECO:0007669"/>
    <property type="project" value="TreeGrafter"/>
</dbReference>
<dbReference type="InterPro" id="IPR005074">
    <property type="entry name" value="Peptidase_C39"/>
</dbReference>
<feature type="transmembrane region" description="Helical" evidence="10">
    <location>
        <begin position="282"/>
        <end position="304"/>
    </location>
</feature>
<dbReference type="SMART" id="SM00382">
    <property type="entry name" value="AAA"/>
    <property type="match status" value="1"/>
</dbReference>
<dbReference type="Pfam" id="PF00005">
    <property type="entry name" value="ABC_tran"/>
    <property type="match status" value="1"/>
</dbReference>
<keyword evidence="9 10" id="KW-0472">Membrane</keyword>
<dbReference type="GO" id="GO:0005524">
    <property type="term" value="F:ATP binding"/>
    <property type="evidence" value="ECO:0007669"/>
    <property type="project" value="UniProtKB-KW"/>
</dbReference>
<keyword evidence="7" id="KW-0067">ATP-binding</keyword>
<dbReference type="InterPro" id="IPR027417">
    <property type="entry name" value="P-loop_NTPase"/>
</dbReference>
<keyword evidence="8 10" id="KW-1133">Transmembrane helix</keyword>
<keyword evidence="16" id="KW-1185">Reference proteome</keyword>
<evidence type="ECO:0000256" key="6">
    <source>
        <dbReference type="ARBA" id="ARBA00022801"/>
    </source>
</evidence>
<evidence type="ECO:0000313" key="14">
    <source>
        <dbReference type="EMBL" id="AZJ33931.1"/>
    </source>
</evidence>
<dbReference type="SUPFAM" id="SSF90123">
    <property type="entry name" value="ABC transporter transmembrane region"/>
    <property type="match status" value="1"/>
</dbReference>
<dbReference type="InterPro" id="IPR039421">
    <property type="entry name" value="Type_1_exporter"/>
</dbReference>
<dbReference type="Proteomes" id="UP000269693">
    <property type="component" value="Chromosome"/>
</dbReference>
<dbReference type="Pfam" id="PF00664">
    <property type="entry name" value="ABC_membrane"/>
    <property type="match status" value="1"/>
</dbReference>
<feature type="transmembrane region" description="Helical" evidence="10">
    <location>
        <begin position="218"/>
        <end position="238"/>
    </location>
</feature>
<evidence type="ECO:0000313" key="16">
    <source>
        <dbReference type="Proteomes" id="UP000269693"/>
    </source>
</evidence>
<keyword evidence="5" id="KW-0547">Nucleotide-binding</keyword>
<evidence type="ECO:0000256" key="2">
    <source>
        <dbReference type="ARBA" id="ARBA00022448"/>
    </source>
</evidence>
<evidence type="ECO:0000256" key="9">
    <source>
        <dbReference type="ARBA" id="ARBA00023136"/>
    </source>
</evidence>
<evidence type="ECO:0000256" key="4">
    <source>
        <dbReference type="ARBA" id="ARBA00022692"/>
    </source>
</evidence>
<dbReference type="SUPFAM" id="SSF52540">
    <property type="entry name" value="P-loop containing nucleoside triphosphate hydrolases"/>
    <property type="match status" value="1"/>
</dbReference>
<accession>A0AAE9MP84</accession>
<dbReference type="InterPro" id="IPR036640">
    <property type="entry name" value="ABC1_TM_sf"/>
</dbReference>
<dbReference type="Gene3D" id="1.20.1560.10">
    <property type="entry name" value="ABC transporter type 1, transmembrane domain"/>
    <property type="match status" value="1"/>
</dbReference>
<keyword evidence="2" id="KW-0813">Transport</keyword>
<feature type="domain" description="ABC transmembrane type-1" evidence="12">
    <location>
        <begin position="174"/>
        <end position="455"/>
    </location>
</feature>
<reference evidence="15" key="2">
    <citation type="submission" date="2020-04" db="EMBL/GenBank/DDBJ databases">
        <title>Tenacibaculum mesophilum bac2.</title>
        <authorList>
            <person name="Li M."/>
        </authorList>
    </citation>
    <scope>NUCLEOTIDE SEQUENCE</scope>
    <source>
        <strain evidence="15">Bac2</strain>
    </source>
</reference>
<feature type="domain" description="ABC transporter" evidence="11">
    <location>
        <begin position="491"/>
        <end position="727"/>
    </location>
</feature>
<feature type="transmembrane region" description="Helical" evidence="10">
    <location>
        <begin position="310"/>
        <end position="331"/>
    </location>
</feature>
<reference evidence="14 16" key="1">
    <citation type="submission" date="2018-09" db="EMBL/GenBank/DDBJ databases">
        <title>Insights into the microbiota of Asian seabass (Lates calcarifer) with tenacibaculosis symptoms and description of sp. nov. Tenacibaculum singaporense.</title>
        <authorList>
            <person name="Miyake S."/>
            <person name="Soh M."/>
            <person name="Azman M.N."/>
            <person name="Ngoh S.Y."/>
            <person name="Orban L."/>
            <person name="Seedorf H."/>
        </authorList>
    </citation>
    <scope>NUCLEOTIDE SEQUENCE [LARGE SCALE GENOMIC DNA]</scope>
    <source>
        <strain evidence="14 16">DSM 13764</strain>
    </source>
</reference>
<comment type="subcellular location">
    <subcellularLocation>
        <location evidence="1">Cell membrane</location>
        <topology evidence="1">Multi-pass membrane protein</topology>
    </subcellularLocation>
</comment>
<keyword evidence="4 10" id="KW-0812">Transmembrane</keyword>
<dbReference type="CDD" id="cd02418">
    <property type="entry name" value="Peptidase_C39B"/>
    <property type="match status" value="1"/>
</dbReference>
<dbReference type="FunFam" id="3.40.50.300:FF:000221">
    <property type="entry name" value="Multidrug ABC transporter ATP-binding protein"/>
    <property type="match status" value="1"/>
</dbReference>
<dbReference type="GO" id="GO:0006508">
    <property type="term" value="P:proteolysis"/>
    <property type="evidence" value="ECO:0007669"/>
    <property type="project" value="InterPro"/>
</dbReference>
<dbReference type="InterPro" id="IPR003439">
    <property type="entry name" value="ABC_transporter-like_ATP-bd"/>
</dbReference>